<dbReference type="InterPro" id="IPR043636">
    <property type="entry name" value="L1_RRM_dom"/>
</dbReference>
<gene>
    <name evidence="6" type="ORF">NYPRO_LOCUS1846</name>
</gene>
<feature type="domain" description="L1 transposable element dsRBD-like" evidence="5">
    <location>
        <begin position="697"/>
        <end position="762"/>
    </location>
</feature>
<name>A0A811XYQ1_NYCPR</name>
<evidence type="ECO:0000313" key="6">
    <source>
        <dbReference type="EMBL" id="CAD7669052.1"/>
    </source>
</evidence>
<dbReference type="Gene3D" id="3.90.70.10">
    <property type="entry name" value="Cysteine proteinases"/>
    <property type="match status" value="1"/>
</dbReference>
<feature type="domain" description="L1 transposable element RRM" evidence="4">
    <location>
        <begin position="598"/>
        <end position="693"/>
    </location>
</feature>
<organism evidence="6 7">
    <name type="scientific">Nyctereutes procyonoides</name>
    <name type="common">Raccoon dog</name>
    <name type="synonym">Canis procyonoides</name>
    <dbReference type="NCBI Taxonomy" id="34880"/>
    <lineage>
        <taxon>Eukaryota</taxon>
        <taxon>Metazoa</taxon>
        <taxon>Chordata</taxon>
        <taxon>Craniata</taxon>
        <taxon>Vertebrata</taxon>
        <taxon>Euteleostomi</taxon>
        <taxon>Mammalia</taxon>
        <taxon>Eutheria</taxon>
        <taxon>Laurasiatheria</taxon>
        <taxon>Carnivora</taxon>
        <taxon>Caniformia</taxon>
        <taxon>Canidae</taxon>
        <taxon>Nyctereutes</taxon>
    </lineage>
</organism>
<dbReference type="Gene3D" id="3.30.70.1820">
    <property type="entry name" value="L1 transposable element, RRM domain"/>
    <property type="match status" value="1"/>
</dbReference>
<evidence type="ECO:0000256" key="3">
    <source>
        <dbReference type="SAM" id="MobiDB-lite"/>
    </source>
</evidence>
<protein>
    <submittedName>
        <fullName evidence="6">(raccoon dog) hypothetical protein</fullName>
    </submittedName>
</protein>
<dbReference type="Pfam" id="PF17490">
    <property type="entry name" value="Tnp_22_dsRBD"/>
    <property type="match status" value="1"/>
</dbReference>
<dbReference type="SUPFAM" id="SSF54001">
    <property type="entry name" value="Cysteine proteinases"/>
    <property type="match status" value="1"/>
</dbReference>
<dbReference type="FunFam" id="3.30.70.1820:FF:000002">
    <property type="entry name" value="LINE-1 retrotransposable element ORF1 protein"/>
    <property type="match status" value="1"/>
</dbReference>
<dbReference type="InterPro" id="IPR004244">
    <property type="entry name" value="Transposase_22"/>
</dbReference>
<dbReference type="Gene3D" id="3.30.250.20">
    <property type="entry name" value="L1 transposable element, C-terminal domain"/>
    <property type="match status" value="1"/>
</dbReference>
<evidence type="ECO:0000256" key="1">
    <source>
        <dbReference type="ARBA" id="ARBA00061640"/>
    </source>
</evidence>
<dbReference type="InterPro" id="IPR042566">
    <property type="entry name" value="L1_C"/>
</dbReference>
<feature type="region of interest" description="Disordered" evidence="3">
    <location>
        <begin position="256"/>
        <end position="287"/>
    </location>
</feature>
<proteinExistence type="inferred from homology"/>
<dbReference type="AlphaFoldDB" id="A0A811XYQ1"/>
<dbReference type="EMBL" id="CAJHUB010000650">
    <property type="protein sequence ID" value="CAD7669052.1"/>
    <property type="molecule type" value="Genomic_DNA"/>
</dbReference>
<comment type="caution">
    <text evidence="6">The sequence shown here is derived from an EMBL/GenBank/DDBJ whole genome shotgun (WGS) entry which is preliminary data.</text>
</comment>
<comment type="similarity">
    <text evidence="1">Belongs to the transposase 22 family.</text>
</comment>
<dbReference type="PANTHER" id="PTHR11505">
    <property type="entry name" value="L1 TRANSPOSABLE ELEMENT-RELATED"/>
    <property type="match status" value="1"/>
</dbReference>
<dbReference type="Gene3D" id="1.20.5.390">
    <property type="entry name" value="L1 transposable element, trimerization domain"/>
    <property type="match status" value="1"/>
</dbReference>
<evidence type="ECO:0000259" key="5">
    <source>
        <dbReference type="Pfam" id="PF17490"/>
    </source>
</evidence>
<dbReference type="InterPro" id="IPR035300">
    <property type="entry name" value="L1_dsRBD"/>
</dbReference>
<evidence type="ECO:0000256" key="2">
    <source>
        <dbReference type="SAM" id="Coils"/>
    </source>
</evidence>
<accession>A0A811XYQ1</accession>
<dbReference type="Proteomes" id="UP000645828">
    <property type="component" value="Unassembled WGS sequence"/>
</dbReference>
<reference evidence="6" key="1">
    <citation type="submission" date="2020-12" db="EMBL/GenBank/DDBJ databases">
        <authorList>
            <consortium name="Molecular Ecology Group"/>
        </authorList>
    </citation>
    <scope>NUCLEOTIDE SEQUENCE</scope>
    <source>
        <strain evidence="6">TBG_1078</strain>
    </source>
</reference>
<evidence type="ECO:0000313" key="7">
    <source>
        <dbReference type="Proteomes" id="UP000645828"/>
    </source>
</evidence>
<feature type="coiled-coil region" evidence="2">
    <location>
        <begin position="532"/>
        <end position="601"/>
    </location>
</feature>
<keyword evidence="7" id="KW-1185">Reference proteome</keyword>
<dbReference type="Pfam" id="PF02994">
    <property type="entry name" value="Transposase_22"/>
    <property type="match status" value="1"/>
</dbReference>
<evidence type="ECO:0000259" key="4">
    <source>
        <dbReference type="Pfam" id="PF02994"/>
    </source>
</evidence>
<sequence length="769" mass="88776">MEWEKIFANHISDKGLISRIYKEFLQLNCKKANNLIKNCAKNPNRPLSKDDTQKTNKHMKRYSANPLLCDKFMLFGLLHAGETSNSFLQKIQEPDAGLNYHFSSRKKEALKDEANQKDKGNCKEDSLASYELICSLQSLISSVEQLQASFLLNPEKYTDELATSQGYLQHDAQEVLQCILGNIQETCQLLKKEVKNVVELSTKIEEKPHQKQEMSGINSIEMDNLRPSEDYKEKLPKGNGKRKNDIEFGNMKKKVKVSKEHQSLEENQIKEETKRQTRSKRKATGDTLEIPSKIIPKCVSENENARPSQKKSRVKINWLKPATKQPSILSKFCSLGKITTNQESKEQLKENECDLEEDLGKYENDNTTNACELESPGDNVKPVNVNEVKPINKGAEQVGFELVEKLFQGQLVLRTHCFECESLTERREDFQDISVPVQEDELSKVEESSEISPEPKTEMKTLRWAISQFASLERIVGEDKYFSLSPTELQNLHYNSMSESQFRSTIIQLLVALEKSIKASRDFMTAEFRSNQAEIKNQLNEMQSKLEVLTTRVNEVEERVSDIEDKLMAKRETEEKRDNQLRDHEDRLREINDSLRKKNLRLIGVPEGAERARGPEYVFEQILAENFPNLGRETGIQIQEIERSPPKINKNRSTPRHLIVKLANSKDKEKILKAARDKKSLTFMGRNIRVTADLSTETWQARKGWQDIFRVLNEKNMQPRILYPARLSFKMEGEIKSFQDRQELKEYVKEYVSKPALQEILRGTLKIPL</sequence>
<dbReference type="InterPro" id="IPR038765">
    <property type="entry name" value="Papain-like_cys_pep_sf"/>
</dbReference>
<feature type="compositionally biased region" description="Basic and acidic residues" evidence="3">
    <location>
        <begin position="257"/>
        <end position="275"/>
    </location>
</feature>
<keyword evidence="2" id="KW-0175">Coiled coil</keyword>